<keyword evidence="3" id="KW-1185">Reference proteome</keyword>
<dbReference type="RefSeq" id="WP_074599959.1">
    <property type="nucleotide sequence ID" value="NZ_FNHF01000003.1"/>
</dbReference>
<name>A0A1G9U6I3_9BACI</name>
<dbReference type="InterPro" id="IPR011528">
    <property type="entry name" value="NERD"/>
</dbReference>
<organism evidence="2 3">
    <name type="scientific">Sediminibacillus halophilus</name>
    <dbReference type="NCBI Taxonomy" id="482461"/>
    <lineage>
        <taxon>Bacteria</taxon>
        <taxon>Bacillati</taxon>
        <taxon>Bacillota</taxon>
        <taxon>Bacilli</taxon>
        <taxon>Bacillales</taxon>
        <taxon>Bacillaceae</taxon>
        <taxon>Sediminibacillus</taxon>
    </lineage>
</organism>
<evidence type="ECO:0000313" key="3">
    <source>
        <dbReference type="Proteomes" id="UP000182347"/>
    </source>
</evidence>
<evidence type="ECO:0000313" key="2">
    <source>
        <dbReference type="EMBL" id="SDM55551.1"/>
    </source>
</evidence>
<protein>
    <submittedName>
        <fullName evidence="2">Nuclease-related domain-containing protein</fullName>
    </submittedName>
</protein>
<dbReference type="OrthoDB" id="569879at2"/>
<dbReference type="PROSITE" id="PS50965">
    <property type="entry name" value="NERD"/>
    <property type="match status" value="1"/>
</dbReference>
<sequence>MIVKKRAVPRKLQVLEALIRRLPASHSKFPSIKEDYARRLTGYHGERQVDFHLSSLPPNSFLIFHDLRLSHKQYYFQMDSFLISEKFAVILEIKNVTGTLLFDSTFNQLIRTADGKEEGFQSPLVQVESQRRKLLEYFQQNKLPLLPIESFIVVSNPRTIIKASGNIEDISRKVIHSEYLTEKLNEVKSHYAKSPSYSLEKMRISLLDSHTEEQVNAYTLKGIRKSEIRTGVQCPDCKTFDMERVHSKWICPYCKSESRDAHLQAIADYLLLFAPSITNHECQQFLHIDRHTAKRLLSKNFSAKGYSNQRRYFNN</sequence>
<evidence type="ECO:0000259" key="1">
    <source>
        <dbReference type="PROSITE" id="PS50965"/>
    </source>
</evidence>
<dbReference type="EMBL" id="FNHF01000003">
    <property type="protein sequence ID" value="SDM55551.1"/>
    <property type="molecule type" value="Genomic_DNA"/>
</dbReference>
<dbReference type="AlphaFoldDB" id="A0A1G9U6I3"/>
<dbReference type="Pfam" id="PF08378">
    <property type="entry name" value="NERD"/>
    <property type="match status" value="1"/>
</dbReference>
<dbReference type="Proteomes" id="UP000182347">
    <property type="component" value="Unassembled WGS sequence"/>
</dbReference>
<gene>
    <name evidence="2" type="ORF">SAMN05216244_2886</name>
</gene>
<proteinExistence type="predicted"/>
<feature type="domain" description="NERD" evidence="1">
    <location>
        <begin position="41"/>
        <end position="157"/>
    </location>
</feature>
<accession>A0A1G9U6I3</accession>
<reference evidence="3" key="1">
    <citation type="submission" date="2016-10" db="EMBL/GenBank/DDBJ databases">
        <authorList>
            <person name="Varghese N."/>
            <person name="Submissions S."/>
        </authorList>
    </citation>
    <scope>NUCLEOTIDE SEQUENCE [LARGE SCALE GENOMIC DNA]</scope>
    <source>
        <strain evidence="3">CGMCC 1.6199</strain>
    </source>
</reference>
<dbReference type="STRING" id="482461.SAMN05216244_2886"/>